<name>A0A8J3VV82_9ACTN</name>
<keyword evidence="7 8" id="KW-0472">Membrane</keyword>
<evidence type="ECO:0000313" key="11">
    <source>
        <dbReference type="Proteomes" id="UP000642748"/>
    </source>
</evidence>
<keyword evidence="6 8" id="KW-1133">Transmembrane helix</keyword>
<comment type="caution">
    <text evidence="10">The sequence shown here is derived from an EMBL/GenBank/DDBJ whole genome shotgun (WGS) entry which is preliminary data.</text>
</comment>
<dbReference type="Proteomes" id="UP000642748">
    <property type="component" value="Unassembled WGS sequence"/>
</dbReference>
<evidence type="ECO:0000256" key="3">
    <source>
        <dbReference type="ARBA" id="ARBA00022448"/>
    </source>
</evidence>
<evidence type="ECO:0000256" key="7">
    <source>
        <dbReference type="ARBA" id="ARBA00023136"/>
    </source>
</evidence>
<keyword evidence="3" id="KW-0813">Transport</keyword>
<evidence type="ECO:0000259" key="9">
    <source>
        <dbReference type="Pfam" id="PF00324"/>
    </source>
</evidence>
<evidence type="ECO:0000256" key="2">
    <source>
        <dbReference type="ARBA" id="ARBA00008583"/>
    </source>
</evidence>
<keyword evidence="4 8" id="KW-0812">Transmembrane</keyword>
<keyword evidence="11" id="KW-1185">Reference proteome</keyword>
<gene>
    <name evidence="10" type="primary">gabP</name>
    <name evidence="10" type="ORF">Raf01_76980</name>
</gene>
<evidence type="ECO:0000256" key="4">
    <source>
        <dbReference type="ARBA" id="ARBA00022692"/>
    </source>
</evidence>
<feature type="transmembrane region" description="Helical" evidence="8">
    <location>
        <begin position="267"/>
        <end position="287"/>
    </location>
</feature>
<protein>
    <submittedName>
        <fullName evidence="10">GABA permease</fullName>
    </submittedName>
</protein>
<proteinExistence type="inferred from homology"/>
<comment type="similarity">
    <text evidence="2">Belongs to the amino acid-polyamine-organocation (APC) superfamily. Amino acid transporter (AAT) (TC 2.A.3.1) family.</text>
</comment>
<dbReference type="GO" id="GO:0006865">
    <property type="term" value="P:amino acid transport"/>
    <property type="evidence" value="ECO:0007669"/>
    <property type="project" value="UniProtKB-KW"/>
</dbReference>
<dbReference type="InterPro" id="IPR004841">
    <property type="entry name" value="AA-permease/SLC12A_dom"/>
</dbReference>
<evidence type="ECO:0000256" key="1">
    <source>
        <dbReference type="ARBA" id="ARBA00004141"/>
    </source>
</evidence>
<dbReference type="PANTHER" id="PTHR43495:SF5">
    <property type="entry name" value="GAMMA-AMINOBUTYRIC ACID PERMEASE"/>
    <property type="match status" value="1"/>
</dbReference>
<accession>A0A8J3VV82</accession>
<feature type="domain" description="Amino acid permease/ SLC12A" evidence="9">
    <location>
        <begin position="1"/>
        <end position="431"/>
    </location>
</feature>
<dbReference type="FunFam" id="1.20.1740.10:FF:000001">
    <property type="entry name" value="Amino acid permease"/>
    <property type="match status" value="1"/>
</dbReference>
<feature type="transmembrane region" description="Helical" evidence="8">
    <location>
        <begin position="72"/>
        <end position="98"/>
    </location>
</feature>
<dbReference type="InterPro" id="IPR004840">
    <property type="entry name" value="Amino_acid_permease_CS"/>
</dbReference>
<dbReference type="GO" id="GO:0016020">
    <property type="term" value="C:membrane"/>
    <property type="evidence" value="ECO:0007669"/>
    <property type="project" value="UniProtKB-SubCell"/>
</dbReference>
<feature type="transmembrane region" description="Helical" evidence="8">
    <location>
        <begin position="179"/>
        <end position="200"/>
    </location>
</feature>
<dbReference type="Gene3D" id="1.20.1740.10">
    <property type="entry name" value="Amino acid/polyamine transporter I"/>
    <property type="match status" value="1"/>
</dbReference>
<dbReference type="PIRSF" id="PIRSF006060">
    <property type="entry name" value="AA_transporter"/>
    <property type="match status" value="1"/>
</dbReference>
<keyword evidence="5" id="KW-0029">Amino-acid transport</keyword>
<evidence type="ECO:0000256" key="6">
    <source>
        <dbReference type="ARBA" id="ARBA00022989"/>
    </source>
</evidence>
<dbReference type="PANTHER" id="PTHR43495">
    <property type="entry name" value="GABA PERMEASE"/>
    <property type="match status" value="1"/>
</dbReference>
<feature type="transmembrane region" description="Helical" evidence="8">
    <location>
        <begin position="29"/>
        <end position="51"/>
    </location>
</feature>
<feature type="transmembrane region" description="Helical" evidence="8">
    <location>
        <begin position="316"/>
        <end position="334"/>
    </location>
</feature>
<feature type="transmembrane region" description="Helical" evidence="8">
    <location>
        <begin position="221"/>
        <end position="242"/>
    </location>
</feature>
<feature type="transmembrane region" description="Helical" evidence="8">
    <location>
        <begin position="340"/>
        <end position="361"/>
    </location>
</feature>
<sequence length="448" mass="46201">MIGLGGVIGAGLFVGSGKAIHSTGPGVVFAYAAIGVLIVLVMRMLAELAVASPETGSFSAYATRELGTWAGLAVGWLYAYHWCIVVAFEAIAGAAIAHKLVPGVPTWLAALVFMAVLTGVNLAAVRAFGRFEYWFALIKITAIVLFLVVGIIAIVGLLPNVSAPGLTNLTGHGGLLPHGWTPVLPALLTIFFSYFGTELVTVAAGESVDAAKTVRRSIRSVAWRIIVFYVGSIAVVVTLLPASSAEVTASPYAAVLAHLHVRGGSTVMNLIVLTAVLSCLNSGIYSSSRMTYSMARRGEAPAALGLVNSAGVPARAVLVASGAGFIAVLANYFLPTDEVFTFLLNSSGAVAVVVYLCVAATQIAGRRRLGAEGSAALPVKMWAFPYLSVFVVLALIAVLVGMAFSPASHQPLILTSVVTVVAVIAGLVWQRRGNAGSEAPAAATVPAE</sequence>
<feature type="transmembrane region" description="Helical" evidence="8">
    <location>
        <begin position="104"/>
        <end position="124"/>
    </location>
</feature>
<dbReference type="AlphaFoldDB" id="A0A8J3VV82"/>
<evidence type="ECO:0000256" key="5">
    <source>
        <dbReference type="ARBA" id="ARBA00022970"/>
    </source>
</evidence>
<feature type="transmembrane region" description="Helical" evidence="8">
    <location>
        <begin position="136"/>
        <end position="159"/>
    </location>
</feature>
<dbReference type="Pfam" id="PF00324">
    <property type="entry name" value="AA_permease"/>
    <property type="match status" value="1"/>
</dbReference>
<evidence type="ECO:0000313" key="10">
    <source>
        <dbReference type="EMBL" id="GIH19526.1"/>
    </source>
</evidence>
<dbReference type="GO" id="GO:0055085">
    <property type="term" value="P:transmembrane transport"/>
    <property type="evidence" value="ECO:0007669"/>
    <property type="project" value="InterPro"/>
</dbReference>
<comment type="subcellular location">
    <subcellularLocation>
        <location evidence="1">Membrane</location>
        <topology evidence="1">Multi-pass membrane protein</topology>
    </subcellularLocation>
</comment>
<feature type="transmembrane region" description="Helical" evidence="8">
    <location>
        <begin position="382"/>
        <end position="404"/>
    </location>
</feature>
<dbReference type="PROSITE" id="PS00218">
    <property type="entry name" value="AMINO_ACID_PERMEASE_1"/>
    <property type="match status" value="1"/>
</dbReference>
<reference evidence="10" key="1">
    <citation type="submission" date="2021-01" db="EMBL/GenBank/DDBJ databases">
        <title>Whole genome shotgun sequence of Rugosimonospora africana NBRC 104875.</title>
        <authorList>
            <person name="Komaki H."/>
            <person name="Tamura T."/>
        </authorList>
    </citation>
    <scope>NUCLEOTIDE SEQUENCE</scope>
    <source>
        <strain evidence="10">NBRC 104875</strain>
    </source>
</reference>
<evidence type="ECO:0000256" key="8">
    <source>
        <dbReference type="SAM" id="Phobius"/>
    </source>
</evidence>
<dbReference type="EMBL" id="BONZ01000082">
    <property type="protein sequence ID" value="GIH19526.1"/>
    <property type="molecule type" value="Genomic_DNA"/>
</dbReference>
<feature type="transmembrane region" description="Helical" evidence="8">
    <location>
        <begin position="410"/>
        <end position="429"/>
    </location>
</feature>
<organism evidence="10 11">
    <name type="scientific">Rugosimonospora africana</name>
    <dbReference type="NCBI Taxonomy" id="556532"/>
    <lineage>
        <taxon>Bacteria</taxon>
        <taxon>Bacillati</taxon>
        <taxon>Actinomycetota</taxon>
        <taxon>Actinomycetes</taxon>
        <taxon>Micromonosporales</taxon>
        <taxon>Micromonosporaceae</taxon>
        <taxon>Rugosimonospora</taxon>
    </lineage>
</organism>